<organism evidence="2 3">
    <name type="scientific">Thermomonospora cellulosilytica</name>
    <dbReference type="NCBI Taxonomy" id="1411118"/>
    <lineage>
        <taxon>Bacteria</taxon>
        <taxon>Bacillati</taxon>
        <taxon>Actinomycetota</taxon>
        <taxon>Actinomycetes</taxon>
        <taxon>Streptosporangiales</taxon>
        <taxon>Thermomonosporaceae</taxon>
        <taxon>Thermomonospora</taxon>
    </lineage>
</organism>
<proteinExistence type="predicted"/>
<dbReference type="AlphaFoldDB" id="A0A7W3MZE1"/>
<comment type="caution">
    <text evidence="2">The sequence shown here is derived from an EMBL/GenBank/DDBJ whole genome shotgun (WGS) entry which is preliminary data.</text>
</comment>
<reference evidence="2 3" key="1">
    <citation type="submission" date="2020-08" db="EMBL/GenBank/DDBJ databases">
        <title>Sequencing the genomes of 1000 actinobacteria strains.</title>
        <authorList>
            <person name="Klenk H.-P."/>
        </authorList>
    </citation>
    <scope>NUCLEOTIDE SEQUENCE [LARGE SCALE GENOMIC DNA]</scope>
    <source>
        <strain evidence="2 3">DSM 45823</strain>
    </source>
</reference>
<gene>
    <name evidence="2" type="ORF">HNR21_003571</name>
</gene>
<name>A0A7W3MZE1_9ACTN</name>
<keyword evidence="1" id="KW-0812">Transmembrane</keyword>
<keyword evidence="1" id="KW-1133">Transmembrane helix</keyword>
<dbReference type="Proteomes" id="UP000539313">
    <property type="component" value="Unassembled WGS sequence"/>
</dbReference>
<dbReference type="Pfam" id="PF07332">
    <property type="entry name" value="Phage_holin_3_6"/>
    <property type="match status" value="1"/>
</dbReference>
<dbReference type="RefSeq" id="WP_119731118.1">
    <property type="nucleotide sequence ID" value="NZ_JACJII010000001.1"/>
</dbReference>
<keyword evidence="3" id="KW-1185">Reference proteome</keyword>
<feature type="transmembrane region" description="Helical" evidence="1">
    <location>
        <begin position="59"/>
        <end position="82"/>
    </location>
</feature>
<keyword evidence="1" id="KW-0472">Membrane</keyword>
<sequence length="142" mass="15124">MATKLVDERPATEPLKDRSTAELLKRLSDQVRNLVQQEIRLAKAELTEKGKRAGKGAGMLGAAALVGLYAVGVLLATIILALATVMPAWLSALIVTVVLLVVAGVLALMGRAQTRKATPAAPARTMESVKKDVQVVREHAHR</sequence>
<accession>A0A7W3MZE1</accession>
<evidence type="ECO:0000313" key="3">
    <source>
        <dbReference type="Proteomes" id="UP000539313"/>
    </source>
</evidence>
<dbReference type="InterPro" id="IPR009937">
    <property type="entry name" value="Phage_holin_3_6"/>
</dbReference>
<evidence type="ECO:0000313" key="2">
    <source>
        <dbReference type="EMBL" id="MBA9004689.1"/>
    </source>
</evidence>
<feature type="transmembrane region" description="Helical" evidence="1">
    <location>
        <begin position="88"/>
        <end position="109"/>
    </location>
</feature>
<dbReference type="EMBL" id="JACJII010000001">
    <property type="protein sequence ID" value="MBA9004689.1"/>
    <property type="molecule type" value="Genomic_DNA"/>
</dbReference>
<evidence type="ECO:0000256" key="1">
    <source>
        <dbReference type="SAM" id="Phobius"/>
    </source>
</evidence>
<protein>
    <submittedName>
        <fullName evidence="2">Putative membrane protein YqjE</fullName>
    </submittedName>
</protein>